<keyword evidence="1" id="KW-0812">Transmembrane</keyword>
<dbReference type="PaxDb" id="523849-OCC_05896"/>
<sequence length="227" mass="26933">MRLKFVFVFFFLTLDILFFILHVPFWNQRGEEFPAESVKFEAINLHSIKDKDNIILIYRMVEYSGSKLIDNSTCLFRIYRNGTTIVIKEYVQTEWREQSYSYFKGEGDEAEIMNSHIKLLQPDGSEYMEGEQAEAELLRIRYPYVPLFSELPLKKDYSYTSKYFILTVVDIEEIYGRKCLLVRAKTNDAILLLAIDSEKRMLFWLKGECTLNDCKGWSWEQWLEVIG</sequence>
<evidence type="ECO:0000313" key="3">
    <source>
        <dbReference type="Proteomes" id="UP000015502"/>
    </source>
</evidence>
<dbReference type="STRING" id="523849.OCC_05896"/>
<accession>H3ZN02</accession>
<keyword evidence="1" id="KW-1133">Transmembrane helix</keyword>
<proteinExistence type="predicted"/>
<reference evidence="2 3" key="1">
    <citation type="journal article" date="2012" name="J. Bacteriol.">
        <title>Genome sequence of the model hyperthermophilic archaeon Thermococcus litoralis NS-C.</title>
        <authorList>
            <person name="Gardner A.F."/>
            <person name="Kumar S."/>
            <person name="Perler F.B."/>
        </authorList>
    </citation>
    <scope>NUCLEOTIDE SEQUENCE [LARGE SCALE GENOMIC DNA]</scope>
    <source>
        <strain evidence="3">ATCC 51850 / DSM 5473 / JCM 8560 / NS-C</strain>
    </source>
</reference>
<dbReference type="OrthoDB" id="90126at2157"/>
<feature type="transmembrane region" description="Helical" evidence="1">
    <location>
        <begin position="7"/>
        <end position="26"/>
    </location>
</feature>
<gene>
    <name evidence="2" type="ORF">OCC_05896</name>
</gene>
<evidence type="ECO:0000256" key="1">
    <source>
        <dbReference type="SAM" id="Phobius"/>
    </source>
</evidence>
<evidence type="ECO:0000313" key="2">
    <source>
        <dbReference type="EMBL" id="EHR78665.1"/>
    </source>
</evidence>
<dbReference type="HOGENOM" id="CLU_1217638_0_0_2"/>
<dbReference type="EMBL" id="CP006670">
    <property type="protein sequence ID" value="EHR78665.1"/>
    <property type="molecule type" value="Genomic_DNA"/>
</dbReference>
<dbReference type="Proteomes" id="UP000015502">
    <property type="component" value="Chromosome"/>
</dbReference>
<protein>
    <submittedName>
        <fullName evidence="2">Uncharacterized protein</fullName>
    </submittedName>
</protein>
<dbReference type="AlphaFoldDB" id="H3ZN02"/>
<name>H3ZN02_THELN</name>
<dbReference type="GeneID" id="55597747"/>
<organism evidence="2 3">
    <name type="scientific">Thermococcus litoralis (strain ATCC 51850 / DSM 5473 / JCM 8560 / NS-C)</name>
    <dbReference type="NCBI Taxonomy" id="523849"/>
    <lineage>
        <taxon>Archaea</taxon>
        <taxon>Methanobacteriati</taxon>
        <taxon>Methanobacteriota</taxon>
        <taxon>Thermococci</taxon>
        <taxon>Thermococcales</taxon>
        <taxon>Thermococcaceae</taxon>
        <taxon>Thermococcus</taxon>
    </lineage>
</organism>
<dbReference type="KEGG" id="tlt:OCC_05896"/>
<keyword evidence="3" id="KW-1185">Reference proteome</keyword>
<dbReference type="RefSeq" id="WP_004068071.1">
    <property type="nucleotide sequence ID" value="NC_022084.1"/>
</dbReference>
<keyword evidence="1" id="KW-0472">Membrane</keyword>